<evidence type="ECO:0000256" key="1">
    <source>
        <dbReference type="SAM" id="MobiDB-lite"/>
    </source>
</evidence>
<dbReference type="Pfam" id="PF12229">
    <property type="entry name" value="PG_binding_4"/>
    <property type="match status" value="2"/>
</dbReference>
<name>A0A1G2B632_9BACT</name>
<evidence type="ECO:0000313" key="4">
    <source>
        <dbReference type="EMBL" id="OGY84631.1"/>
    </source>
</evidence>
<gene>
    <name evidence="4" type="ORF">A3F54_00445</name>
</gene>
<proteinExistence type="predicted"/>
<evidence type="ECO:0000259" key="3">
    <source>
        <dbReference type="Pfam" id="PF12229"/>
    </source>
</evidence>
<dbReference type="STRING" id="1798542.A3F54_00445"/>
<dbReference type="InterPro" id="IPR038054">
    <property type="entry name" value="LD_TPept-like_central_sf"/>
</dbReference>
<organism evidence="4 5">
    <name type="scientific">Candidatus Kerfeldbacteria bacterium RIFCSPHIGHO2_12_FULL_48_17</name>
    <dbReference type="NCBI Taxonomy" id="1798542"/>
    <lineage>
        <taxon>Bacteria</taxon>
        <taxon>Candidatus Kerfeldiibacteriota</taxon>
    </lineage>
</organism>
<dbReference type="InterPro" id="IPR052913">
    <property type="entry name" value="Glycopeptide_resist_protein"/>
</dbReference>
<comment type="caution">
    <text evidence="4">The sequence shown here is derived from an EMBL/GenBank/DDBJ whole genome shotgun (WGS) entry which is preliminary data.</text>
</comment>
<dbReference type="InterPro" id="IPR022029">
    <property type="entry name" value="YoaR-like_PG-bd"/>
</dbReference>
<feature type="compositionally biased region" description="Basic and acidic residues" evidence="1">
    <location>
        <begin position="1"/>
        <end position="18"/>
    </location>
</feature>
<feature type="domain" description="YoaR-like putative peptidoglycan binding" evidence="3">
    <location>
        <begin position="293"/>
        <end position="361"/>
    </location>
</feature>
<feature type="domain" description="YoaR-like putative peptidoglycan binding" evidence="3">
    <location>
        <begin position="126"/>
        <end position="209"/>
    </location>
</feature>
<protein>
    <recommendedName>
        <fullName evidence="3">YoaR-like putative peptidoglycan binding domain-containing protein</fullName>
    </recommendedName>
</protein>
<dbReference type="AlphaFoldDB" id="A0A1G2B632"/>
<dbReference type="InterPro" id="IPR007391">
    <property type="entry name" value="Vancomycin_resist_VanW"/>
</dbReference>
<keyword evidence="2" id="KW-0472">Membrane</keyword>
<dbReference type="Proteomes" id="UP000176952">
    <property type="component" value="Unassembled WGS sequence"/>
</dbReference>
<feature type="region of interest" description="Disordered" evidence="1">
    <location>
        <begin position="1"/>
        <end position="20"/>
    </location>
</feature>
<dbReference type="Pfam" id="PF04294">
    <property type="entry name" value="VanW"/>
    <property type="match status" value="1"/>
</dbReference>
<accession>A0A1G2B632</accession>
<evidence type="ECO:0000256" key="2">
    <source>
        <dbReference type="SAM" id="Phobius"/>
    </source>
</evidence>
<keyword evidence="2" id="KW-0812">Transmembrane</keyword>
<dbReference type="EMBL" id="MHKD01000012">
    <property type="protein sequence ID" value="OGY84631.1"/>
    <property type="molecule type" value="Genomic_DNA"/>
</dbReference>
<evidence type="ECO:0000313" key="5">
    <source>
        <dbReference type="Proteomes" id="UP000176952"/>
    </source>
</evidence>
<dbReference type="PANTHER" id="PTHR35788:SF1">
    <property type="entry name" value="EXPORTED PROTEIN"/>
    <property type="match status" value="1"/>
</dbReference>
<dbReference type="PANTHER" id="PTHR35788">
    <property type="entry name" value="EXPORTED PROTEIN-RELATED"/>
    <property type="match status" value="1"/>
</dbReference>
<dbReference type="Gene3D" id="3.10.20.800">
    <property type="match status" value="1"/>
</dbReference>
<sequence>MTHVEHEKKHNQHPHKEVSGSTISHRIKTVALWGSFSFVLVAVVASSSYFIFAQNYKNRFYPGVSIADRDVSGLMFTEALDMVSQPVTTFEQEGLQYRWKDYDVFVNPTVGGGTDSFSFEFITFDDNATVDEAYAVGRDQDFWRNIQTQLMTLVFKKNVDLMYGVDDEQLTDILQDNFKEFEIPAEDAKLSFADGAPAVQEEKYGSTFDYPELVRMTHRRIRTLDTAPVELAYITDTPQITVTSAREATAQARAIVDVAPITLTYEDQTWSFDGDTLQDSLAFSYVEGRGVLLTVSSDPMREYLDTVADDIDVEKKEGKFEVKADGSLAQIQEGQNGLALDVNASMARIDAELIANHAKTVALVVKETKPEFTSDSVKNLSIREKLGEGKSNFAGSPANRIHNIRHGSDKLNGLLIAPDQEFSLVKALRPFTLADGWKEELVIKGNKTIPEVGGGGCQLGTTMFRSAMSTGLPVTGRKNHSYSVSYYTESFDGGPKVAGTDATIYDPGGDNPQPDMRFINDTGNYILLQTRIEGTEMTFAMWGTGDGRVATRTKPVNYDYAQPPPRKDIETTDLAPGEVKCIERAHVGLSASFDYTVKYADGEVKTQNFTSKYKPWQEICMVGVDPNKAKPAEGAPAEGTEVKTE</sequence>
<reference evidence="4 5" key="1">
    <citation type="journal article" date="2016" name="Nat. Commun.">
        <title>Thousands of microbial genomes shed light on interconnected biogeochemical processes in an aquifer system.</title>
        <authorList>
            <person name="Anantharaman K."/>
            <person name="Brown C.T."/>
            <person name="Hug L.A."/>
            <person name="Sharon I."/>
            <person name="Castelle C.J."/>
            <person name="Probst A.J."/>
            <person name="Thomas B.C."/>
            <person name="Singh A."/>
            <person name="Wilkins M.J."/>
            <person name="Karaoz U."/>
            <person name="Brodie E.L."/>
            <person name="Williams K.H."/>
            <person name="Hubbard S.S."/>
            <person name="Banfield J.F."/>
        </authorList>
    </citation>
    <scope>NUCLEOTIDE SEQUENCE [LARGE SCALE GENOMIC DNA]</scope>
</reference>
<keyword evidence="2" id="KW-1133">Transmembrane helix</keyword>
<feature type="transmembrane region" description="Helical" evidence="2">
    <location>
        <begin position="30"/>
        <end position="52"/>
    </location>
</feature>